<dbReference type="PANTHER" id="PTHR34988:SF1">
    <property type="entry name" value="DNA-BINDING PROTEIN"/>
    <property type="match status" value="1"/>
</dbReference>
<organism evidence="3 4">
    <name type="scientific">Chitinophaga costaii</name>
    <dbReference type="NCBI Taxonomy" id="1335309"/>
    <lineage>
        <taxon>Bacteria</taxon>
        <taxon>Pseudomonadati</taxon>
        <taxon>Bacteroidota</taxon>
        <taxon>Chitinophagia</taxon>
        <taxon>Chitinophagales</taxon>
        <taxon>Chitinophagaceae</taxon>
        <taxon>Chitinophaga</taxon>
    </lineage>
</organism>
<feature type="signal peptide" evidence="1">
    <location>
        <begin position="1"/>
        <end position="20"/>
    </location>
</feature>
<keyword evidence="1" id="KW-0732">Signal</keyword>
<gene>
    <name evidence="3" type="ORF">GA0116948_101202</name>
</gene>
<feature type="domain" description="PPC" evidence="2">
    <location>
        <begin position="31"/>
        <end position="167"/>
    </location>
</feature>
<evidence type="ECO:0000256" key="1">
    <source>
        <dbReference type="SAM" id="SignalP"/>
    </source>
</evidence>
<dbReference type="EMBL" id="FMAR01000001">
    <property type="protein sequence ID" value="SCB76288.1"/>
    <property type="molecule type" value="Genomic_DNA"/>
</dbReference>
<accession>A0A1C3Z1Z8</accession>
<evidence type="ECO:0000259" key="2">
    <source>
        <dbReference type="PROSITE" id="PS51742"/>
    </source>
</evidence>
<dbReference type="Pfam" id="PF03479">
    <property type="entry name" value="PCC"/>
    <property type="match status" value="1"/>
</dbReference>
<dbReference type="PANTHER" id="PTHR34988">
    <property type="entry name" value="PROTEIN, PUTATIVE-RELATED"/>
    <property type="match status" value="1"/>
</dbReference>
<name>A0A1C3Z1Z8_9BACT</name>
<dbReference type="InterPro" id="IPR005175">
    <property type="entry name" value="PPC_dom"/>
</dbReference>
<keyword evidence="4" id="KW-1185">Reference proteome</keyword>
<feature type="chain" id="PRO_5008687899" description="PPC domain-containing protein" evidence="1">
    <location>
        <begin position="21"/>
        <end position="169"/>
    </location>
</feature>
<reference evidence="3 4" key="1">
    <citation type="submission" date="2016-08" db="EMBL/GenBank/DDBJ databases">
        <authorList>
            <person name="Seilhamer J.J."/>
        </authorList>
    </citation>
    <scope>NUCLEOTIDE SEQUENCE [LARGE SCALE GENOMIC DNA]</scope>
    <source>
        <strain evidence="3 4">A37T2</strain>
    </source>
</reference>
<dbReference type="InterPro" id="IPR025707">
    <property type="entry name" value="DNA_bp_PD1"/>
</dbReference>
<dbReference type="PROSITE" id="PS51742">
    <property type="entry name" value="PPC"/>
    <property type="match status" value="1"/>
</dbReference>
<dbReference type="Proteomes" id="UP000242818">
    <property type="component" value="Unassembled WGS sequence"/>
</dbReference>
<dbReference type="AlphaFoldDB" id="A0A1C3Z1Z8"/>
<proteinExistence type="predicted"/>
<dbReference type="PIRSF" id="PIRSF016702">
    <property type="entry name" value="DNA_bp_PD1"/>
    <property type="match status" value="1"/>
</dbReference>
<dbReference type="RefSeq" id="WP_205686014.1">
    <property type="nucleotide sequence ID" value="NZ_FMAR01000001.1"/>
</dbReference>
<evidence type="ECO:0000313" key="3">
    <source>
        <dbReference type="EMBL" id="SCB76288.1"/>
    </source>
</evidence>
<evidence type="ECO:0000313" key="4">
    <source>
        <dbReference type="Proteomes" id="UP000242818"/>
    </source>
</evidence>
<protein>
    <recommendedName>
        <fullName evidence="2">PPC domain-containing protein</fullName>
    </recommendedName>
</protein>
<dbReference type="CDD" id="cd11378">
    <property type="entry name" value="DUF296"/>
    <property type="match status" value="1"/>
</dbReference>
<sequence length="169" mass="18647">MKKLLFLSILIILLTDTMQAQNLSGKGWKARKVESTYIVSVSDKTSIVAALTDFVVTQQIKAGQVTGIGATNSATLRFFDPKTKNYVDKTFSEQMEISNITGNISEAEGKPLLHLHVTLGKSDYSAITGHLQDATIRGAGEFYIYPLNSRIVKVKNEAIGLNIYDFEQE</sequence>
<dbReference type="SUPFAM" id="SSF117856">
    <property type="entry name" value="AF0104/ALDC/Ptd012-like"/>
    <property type="match status" value="1"/>
</dbReference>
<dbReference type="Gene3D" id="3.30.1330.80">
    <property type="entry name" value="Hypothetical protein, similar to alpha- acetolactate decarboxylase, domain 2"/>
    <property type="match status" value="1"/>
</dbReference>